<gene>
    <name evidence="2" type="ORF">JIN82_01635</name>
</gene>
<feature type="transmembrane region" description="Helical" evidence="1">
    <location>
        <begin position="49"/>
        <end position="68"/>
    </location>
</feature>
<sequence>MGKPITSFVTPHSSLNYKKVVSDGQHFHRQASWHLLEDDIRHMKRRHELSLILGCIAILALIFASWIFTASSSPDSDNLDSANIDISARLKSIYKQHPNLRPADIERNSKQEHQLNELLTGENLIKLKMQIEPFEQAIQSNKKITLEQAETYLAEHEVLIQQLIELGPINAPLLQTDAGGNDAQLHGLANFNLHKTLTDMLGVSLVCYAKTQQLERAELVADALHSHALMKSQNLQEATVISLIRSMTLDYYLYAAGINSLTTDFSSQLRYPDIKLSDLLRGESQYAMTMLYSETKITADGKLIIPANVFQEESFELEPDNKNLIQELTNNVKKNLNKNEPQHIELDELEAGFLQMLNKLQSDIRAHESRSDKALDKPFFKAQQSHLAGLSPVANELCTFYFIGLEEYSKGLQYAKISDEMKQTALEICHARQHDFPYTKKLPSNPETGASILWDKQAMLLVTEIFDEKIEVQIPISN</sequence>
<evidence type="ECO:0000256" key="1">
    <source>
        <dbReference type="SAM" id="Phobius"/>
    </source>
</evidence>
<dbReference type="RefSeq" id="WP_200309890.1">
    <property type="nucleotide sequence ID" value="NZ_JAENIM010000009.1"/>
</dbReference>
<dbReference type="EMBL" id="JAENIM010000009">
    <property type="protein sequence ID" value="MBK1789849.1"/>
    <property type="molecule type" value="Genomic_DNA"/>
</dbReference>
<accession>A0A8J7MAC4</accession>
<keyword evidence="1" id="KW-0812">Transmembrane</keyword>
<keyword evidence="1" id="KW-1133">Transmembrane helix</keyword>
<name>A0A8J7MAC4_9BACT</name>
<organism evidence="2 3">
    <name type="scientific">Persicirhabdus sediminis</name>
    <dbReference type="NCBI Taxonomy" id="454144"/>
    <lineage>
        <taxon>Bacteria</taxon>
        <taxon>Pseudomonadati</taxon>
        <taxon>Verrucomicrobiota</taxon>
        <taxon>Verrucomicrobiia</taxon>
        <taxon>Verrucomicrobiales</taxon>
        <taxon>Verrucomicrobiaceae</taxon>
        <taxon>Persicirhabdus</taxon>
    </lineage>
</organism>
<evidence type="ECO:0000313" key="3">
    <source>
        <dbReference type="Proteomes" id="UP000624703"/>
    </source>
</evidence>
<dbReference type="AlphaFoldDB" id="A0A8J7MAC4"/>
<evidence type="ECO:0000313" key="2">
    <source>
        <dbReference type="EMBL" id="MBK1789849.1"/>
    </source>
</evidence>
<comment type="caution">
    <text evidence="2">The sequence shown here is derived from an EMBL/GenBank/DDBJ whole genome shotgun (WGS) entry which is preliminary data.</text>
</comment>
<reference evidence="2" key="1">
    <citation type="submission" date="2021-01" db="EMBL/GenBank/DDBJ databases">
        <title>Modified the classification status of verrucomicrobia.</title>
        <authorList>
            <person name="Feng X."/>
        </authorList>
    </citation>
    <scope>NUCLEOTIDE SEQUENCE</scope>
    <source>
        <strain evidence="2">_KCTC 22039</strain>
    </source>
</reference>
<dbReference type="Proteomes" id="UP000624703">
    <property type="component" value="Unassembled WGS sequence"/>
</dbReference>
<proteinExistence type="predicted"/>
<protein>
    <submittedName>
        <fullName evidence="2">Uncharacterized protein</fullName>
    </submittedName>
</protein>
<keyword evidence="1" id="KW-0472">Membrane</keyword>
<keyword evidence="3" id="KW-1185">Reference proteome</keyword>